<keyword evidence="2" id="KW-0472">Membrane</keyword>
<gene>
    <name evidence="4" type="ORF">J2S19_002289</name>
</gene>
<feature type="transmembrane region" description="Helical" evidence="2">
    <location>
        <begin position="15"/>
        <end position="37"/>
    </location>
</feature>
<dbReference type="NCBIfam" id="NF041479">
    <property type="entry name" value="spor_membprot_YtrI"/>
    <property type="match status" value="1"/>
</dbReference>
<keyword evidence="2" id="KW-0812">Transmembrane</keyword>
<name>A0ABT9ZFH2_9BACI</name>
<sequence length="166" mass="19826">MRIPPYYHQPTWQRFFAGVAIGAVISWLVFLFIYGVLQEKHRTIIEKQKLTIEELEKDIQIYQEEYAKINKEAQEKVTIQSIDVHLSNGDKFQFKEFKIQQIENKIKDDLADLVAKDMQSVYTNHKLIERMIENQSIPIDGKEYKLKMTKFMLYTTIYIEMEISLR</sequence>
<dbReference type="Pfam" id="PF26347">
    <property type="entry name" value="YtrI_sporulation"/>
    <property type="match status" value="1"/>
</dbReference>
<evidence type="ECO:0000256" key="2">
    <source>
        <dbReference type="SAM" id="Phobius"/>
    </source>
</evidence>
<feature type="coiled-coil region" evidence="1">
    <location>
        <begin position="38"/>
        <end position="72"/>
    </location>
</feature>
<comment type="caution">
    <text evidence="4">The sequence shown here is derived from an EMBL/GenBank/DDBJ whole genome shotgun (WGS) entry which is preliminary data.</text>
</comment>
<evidence type="ECO:0000259" key="3">
    <source>
        <dbReference type="Pfam" id="PF26347"/>
    </source>
</evidence>
<protein>
    <submittedName>
        <fullName evidence="4">Gas vesicle protein</fullName>
    </submittedName>
</protein>
<dbReference type="RefSeq" id="WP_307341322.1">
    <property type="nucleotide sequence ID" value="NZ_JAUSUD010000009.1"/>
</dbReference>
<keyword evidence="2" id="KW-1133">Transmembrane helix</keyword>
<reference evidence="4 5" key="1">
    <citation type="submission" date="2023-07" db="EMBL/GenBank/DDBJ databases">
        <title>Genomic Encyclopedia of Type Strains, Phase IV (KMG-IV): sequencing the most valuable type-strain genomes for metagenomic binning, comparative biology and taxonomic classification.</title>
        <authorList>
            <person name="Goeker M."/>
        </authorList>
    </citation>
    <scope>NUCLEOTIDE SEQUENCE [LARGE SCALE GENOMIC DNA]</scope>
    <source>
        <strain evidence="4 5">DSM 29005</strain>
    </source>
</reference>
<evidence type="ECO:0000313" key="4">
    <source>
        <dbReference type="EMBL" id="MDQ0231028.1"/>
    </source>
</evidence>
<dbReference type="EMBL" id="JAUSUD010000009">
    <property type="protein sequence ID" value="MDQ0231028.1"/>
    <property type="molecule type" value="Genomic_DNA"/>
</dbReference>
<feature type="domain" description="Sporulation membrane protein YtrI C-terminal" evidence="3">
    <location>
        <begin position="80"/>
        <end position="163"/>
    </location>
</feature>
<keyword evidence="5" id="KW-1185">Reference proteome</keyword>
<dbReference type="InterPro" id="IPR048198">
    <property type="entry name" value="YtrI"/>
</dbReference>
<organism evidence="4 5">
    <name type="scientific">Metabacillus malikii</name>
    <dbReference type="NCBI Taxonomy" id="1504265"/>
    <lineage>
        <taxon>Bacteria</taxon>
        <taxon>Bacillati</taxon>
        <taxon>Bacillota</taxon>
        <taxon>Bacilli</taxon>
        <taxon>Bacillales</taxon>
        <taxon>Bacillaceae</taxon>
        <taxon>Metabacillus</taxon>
    </lineage>
</organism>
<proteinExistence type="predicted"/>
<dbReference type="Proteomes" id="UP001234495">
    <property type="component" value="Unassembled WGS sequence"/>
</dbReference>
<evidence type="ECO:0000313" key="5">
    <source>
        <dbReference type="Proteomes" id="UP001234495"/>
    </source>
</evidence>
<evidence type="ECO:0000256" key="1">
    <source>
        <dbReference type="SAM" id="Coils"/>
    </source>
</evidence>
<accession>A0ABT9ZFH2</accession>
<keyword evidence="1" id="KW-0175">Coiled coil</keyword>
<dbReference type="InterPro" id="IPR058620">
    <property type="entry name" value="YtrI_C"/>
</dbReference>